<keyword evidence="2" id="KW-0378">Hydrolase</keyword>
<evidence type="ECO:0000256" key="1">
    <source>
        <dbReference type="ARBA" id="ARBA00022723"/>
    </source>
</evidence>
<evidence type="ECO:0000259" key="4">
    <source>
        <dbReference type="PROSITE" id="PS51746"/>
    </source>
</evidence>
<dbReference type="InterPro" id="IPR001932">
    <property type="entry name" value="PPM-type_phosphatase-like_dom"/>
</dbReference>
<accession>A0A7D3QWW8</accession>
<protein>
    <submittedName>
        <fullName evidence="5">Protein phosphatase 2c family protein</fullName>
    </submittedName>
</protein>
<feature type="domain" description="PPM-type phosphatase" evidence="4">
    <location>
        <begin position="2"/>
        <end position="264"/>
    </location>
</feature>
<dbReference type="SMART" id="SM00332">
    <property type="entry name" value="PP2Cc"/>
    <property type="match status" value="1"/>
</dbReference>
<dbReference type="PROSITE" id="PS51746">
    <property type="entry name" value="PPM_2"/>
    <property type="match status" value="1"/>
</dbReference>
<keyword evidence="1" id="KW-0479">Metal-binding</keyword>
<reference evidence="5 6" key="1">
    <citation type="submission" date="2020-04" db="EMBL/GenBank/DDBJ databases">
        <title>Advantages and limits of metagenomic assembly and binning of a giant virus.</title>
        <authorList>
            <person name="Schulz F."/>
            <person name="Andreani J."/>
            <person name="Francis R."/>
            <person name="Boudjemaa H."/>
            <person name="Bou Khalil J.Y."/>
            <person name="Lee J."/>
            <person name="La Scola B."/>
            <person name="Woyke T."/>
        </authorList>
    </citation>
    <scope>NUCLEOTIDE SEQUENCE [LARGE SCALE GENOMIC DNA]</scope>
    <source>
        <strain evidence="5 6">FV1/VV64</strain>
    </source>
</reference>
<dbReference type="SUPFAM" id="SSF81606">
    <property type="entry name" value="PP2C-like"/>
    <property type="match status" value="1"/>
</dbReference>
<dbReference type="CDD" id="cd00143">
    <property type="entry name" value="PP2Cc"/>
    <property type="match status" value="1"/>
</dbReference>
<dbReference type="InterPro" id="IPR000222">
    <property type="entry name" value="PP2C_BS"/>
</dbReference>
<dbReference type="PANTHER" id="PTHR47992">
    <property type="entry name" value="PROTEIN PHOSPHATASE"/>
    <property type="match status" value="1"/>
</dbReference>
<keyword evidence="3" id="KW-0904">Protein phosphatase</keyword>
<evidence type="ECO:0000256" key="3">
    <source>
        <dbReference type="ARBA" id="ARBA00022912"/>
    </source>
</evidence>
<dbReference type="EMBL" id="MT418680">
    <property type="protein sequence ID" value="QKF93840.1"/>
    <property type="molecule type" value="Genomic_DNA"/>
</dbReference>
<name>A0A7D3QWW8_9VIRU</name>
<dbReference type="GO" id="GO:0046872">
    <property type="term" value="F:metal ion binding"/>
    <property type="evidence" value="ECO:0007669"/>
    <property type="project" value="UniProtKB-KW"/>
</dbReference>
<dbReference type="Pfam" id="PF00481">
    <property type="entry name" value="PP2C"/>
    <property type="match status" value="1"/>
</dbReference>
<dbReference type="PROSITE" id="PS01032">
    <property type="entry name" value="PPM_1"/>
    <property type="match status" value="1"/>
</dbReference>
<proteinExistence type="predicted"/>
<dbReference type="Gene3D" id="3.60.40.10">
    <property type="entry name" value="PPM-type phosphatase domain"/>
    <property type="match status" value="1"/>
</dbReference>
<evidence type="ECO:0000313" key="5">
    <source>
        <dbReference type="EMBL" id="QKF93840.1"/>
    </source>
</evidence>
<dbReference type="InterPro" id="IPR015655">
    <property type="entry name" value="PP2C"/>
</dbReference>
<gene>
    <name evidence="5" type="ORF">Fadolivirus_1_382</name>
</gene>
<dbReference type="GO" id="GO:0004722">
    <property type="term" value="F:protein serine/threonine phosphatase activity"/>
    <property type="evidence" value="ECO:0007669"/>
    <property type="project" value="InterPro"/>
</dbReference>
<keyword evidence="6" id="KW-1185">Reference proteome</keyword>
<organism evidence="5 6">
    <name type="scientific">Fadolivirus FV1/VV64</name>
    <dbReference type="NCBI Taxonomy" id="3070911"/>
    <lineage>
        <taxon>Viruses</taxon>
        <taxon>Varidnaviria</taxon>
        <taxon>Bamfordvirae</taxon>
        <taxon>Nucleocytoviricota</taxon>
        <taxon>Megaviricetes</taxon>
        <taxon>Imitervirales</taxon>
        <taxon>Mimiviridae</taxon>
        <taxon>Klosneuvirinae</taxon>
        <taxon>Fadolivirus</taxon>
        <taxon>Fadolivirus algeromassiliense</taxon>
    </lineage>
</organism>
<dbReference type="InterPro" id="IPR036457">
    <property type="entry name" value="PPM-type-like_dom_sf"/>
</dbReference>
<dbReference type="Proteomes" id="UP001162001">
    <property type="component" value="Segment"/>
</dbReference>
<sequence>MNVYVASLKGVRPQNEDNHVTIINLDDKDKTKKNINFYAVFDGHGGKQVSNYLEKNLPKFFTDKRVQYPVSKKYVVNAYDHIQKTLMEYNFAHYQGSTSLVVIHYKHNDDDYLNVINSGDSRCVLCRDNFAMPLTKDHKPNWPEEYYRIMGLGGKIEFDGFDWRIKDLSVSRAFGDADAAPYVTHRPDLFRYKLDKNDRFLVISCDGLVDVLSNSDIINFVLMNCYDSTLTNRINKNVNIAKKLAEYALKRGSSDNVSVIVVFFD</sequence>
<evidence type="ECO:0000256" key="2">
    <source>
        <dbReference type="ARBA" id="ARBA00022801"/>
    </source>
</evidence>
<evidence type="ECO:0000313" key="6">
    <source>
        <dbReference type="Proteomes" id="UP001162001"/>
    </source>
</evidence>